<sequence>MQLETKHASRVLQNHINCIHNNIDPVELGLQFSYECILLNIYAGNSITSILPNTKDLLGLDNAFEQMIEHLNGLGLIEVEKTSYGRITNLTIKDQGEPPIKYYCEESKEYPQAFKCLNAPSENTLARFKHISSLKTVEKTSKIMRREPQMSSEILEYILKSDTNSGSKKVKYMNVVSFPDKVVINPKESYVITVIMRKTCYISG</sequence>
<accession>A0A2S9WQS1</accession>
<dbReference type="AlphaFoldDB" id="A0A2S9WQS1"/>
<organism evidence="1 2">
    <name type="scientific">Nonlabens agnitus</name>
    <dbReference type="NCBI Taxonomy" id="870484"/>
    <lineage>
        <taxon>Bacteria</taxon>
        <taxon>Pseudomonadati</taxon>
        <taxon>Bacteroidota</taxon>
        <taxon>Flavobacteriia</taxon>
        <taxon>Flavobacteriales</taxon>
        <taxon>Flavobacteriaceae</taxon>
        <taxon>Nonlabens</taxon>
    </lineage>
</organism>
<dbReference type="Proteomes" id="UP000239532">
    <property type="component" value="Unassembled WGS sequence"/>
</dbReference>
<evidence type="ECO:0000313" key="2">
    <source>
        <dbReference type="Proteomes" id="UP000239532"/>
    </source>
</evidence>
<protein>
    <submittedName>
        <fullName evidence="1">Uncharacterized protein</fullName>
    </submittedName>
</protein>
<name>A0A2S9WQS1_9FLAO</name>
<gene>
    <name evidence="1" type="ORF">BST86_01410</name>
</gene>
<keyword evidence="2" id="KW-1185">Reference proteome</keyword>
<evidence type="ECO:0000313" key="1">
    <source>
        <dbReference type="EMBL" id="PRP65842.1"/>
    </source>
</evidence>
<comment type="caution">
    <text evidence="1">The sequence shown here is derived from an EMBL/GenBank/DDBJ whole genome shotgun (WGS) entry which is preliminary data.</text>
</comment>
<proteinExistence type="predicted"/>
<reference evidence="1 2" key="1">
    <citation type="submission" date="2016-11" db="EMBL/GenBank/DDBJ databases">
        <title>Trade-off between light-utilization and light-protection in marine flavobacteria.</title>
        <authorList>
            <person name="Kumagai Y."/>
        </authorList>
    </citation>
    <scope>NUCLEOTIDE SEQUENCE [LARGE SCALE GENOMIC DNA]</scope>
    <source>
        <strain evidence="1 2">JCM 17109</strain>
    </source>
</reference>
<dbReference type="RefSeq" id="WP_105981708.1">
    <property type="nucleotide sequence ID" value="NZ_MQUC01000003.1"/>
</dbReference>
<dbReference type="EMBL" id="MQUC01000003">
    <property type="protein sequence ID" value="PRP65842.1"/>
    <property type="molecule type" value="Genomic_DNA"/>
</dbReference>